<protein>
    <submittedName>
        <fullName evidence="3">YceI family protein</fullName>
    </submittedName>
</protein>
<feature type="compositionally biased region" description="Pro residues" evidence="1">
    <location>
        <begin position="231"/>
        <end position="247"/>
    </location>
</feature>
<comment type="caution">
    <text evidence="3">The sequence shown here is derived from an EMBL/GenBank/DDBJ whole genome shotgun (WGS) entry which is preliminary data.</text>
</comment>
<evidence type="ECO:0000256" key="1">
    <source>
        <dbReference type="SAM" id="MobiDB-lite"/>
    </source>
</evidence>
<dbReference type="SUPFAM" id="SSF101874">
    <property type="entry name" value="YceI-like"/>
    <property type="match status" value="1"/>
</dbReference>
<feature type="region of interest" description="Disordered" evidence="1">
    <location>
        <begin position="190"/>
        <end position="247"/>
    </location>
</feature>
<keyword evidence="4" id="KW-1185">Reference proteome</keyword>
<feature type="domain" description="Lipid/polyisoprenoid-binding YceI-like" evidence="2">
    <location>
        <begin position="19"/>
        <end position="184"/>
    </location>
</feature>
<dbReference type="Proteomes" id="UP001156873">
    <property type="component" value="Unassembled WGS sequence"/>
</dbReference>
<evidence type="ECO:0000313" key="3">
    <source>
        <dbReference type="EMBL" id="MDH5834685.1"/>
    </source>
</evidence>
<name>A0ABT6JVI6_9GAMM</name>
<gene>
    <name evidence="3" type="ORF">QFW81_12245</name>
</gene>
<organism evidence="3 4">
    <name type="scientific">Luteimonas kalidii</name>
    <dbReference type="NCBI Taxonomy" id="3042025"/>
    <lineage>
        <taxon>Bacteria</taxon>
        <taxon>Pseudomonadati</taxon>
        <taxon>Pseudomonadota</taxon>
        <taxon>Gammaproteobacteria</taxon>
        <taxon>Lysobacterales</taxon>
        <taxon>Lysobacteraceae</taxon>
        <taxon>Luteimonas</taxon>
    </lineage>
</organism>
<feature type="compositionally biased region" description="Acidic residues" evidence="1">
    <location>
        <begin position="205"/>
        <end position="218"/>
    </location>
</feature>
<evidence type="ECO:0000313" key="4">
    <source>
        <dbReference type="Proteomes" id="UP001156873"/>
    </source>
</evidence>
<dbReference type="SMART" id="SM00867">
    <property type="entry name" value="YceI"/>
    <property type="match status" value="1"/>
</dbReference>
<dbReference type="Gene3D" id="2.40.128.110">
    <property type="entry name" value="Lipid/polyisoprenoid-binding, YceI-like"/>
    <property type="match status" value="1"/>
</dbReference>
<dbReference type="EMBL" id="JARXRO010000018">
    <property type="protein sequence ID" value="MDH5834685.1"/>
    <property type="molecule type" value="Genomic_DNA"/>
</dbReference>
<sequence>MLPWLLLALAAPVRAGVDTYAIDPVHTRVLVAVDHAGFSSALGTVSGARGTLWFDPEDWSSARVEVEIPLERLDFGDADWNRATLARGLLDAQAHPVAHFVSTRIEPIDEQHARVYGRLRLRGVEREVAMEVRLNAARRHPMPPFRRTVGFSATATLSRAGFGIDAWPSMIGDAVELRIEAEATRTRNVAPDAAAGVADTGADAPEPEVEPASDDLFDAADAAAREAAQDPAPPPVPPTPPDPEPVP</sequence>
<evidence type="ECO:0000259" key="2">
    <source>
        <dbReference type="SMART" id="SM00867"/>
    </source>
</evidence>
<reference evidence="3 4" key="1">
    <citation type="submission" date="2023-04" db="EMBL/GenBank/DDBJ databases">
        <title>Luteimonas sp. M1R5S59.</title>
        <authorList>
            <person name="Sun J.-Q."/>
        </authorList>
    </citation>
    <scope>NUCLEOTIDE SEQUENCE [LARGE SCALE GENOMIC DNA]</scope>
    <source>
        <strain evidence="3 4">M1R5S59</strain>
    </source>
</reference>
<dbReference type="PANTHER" id="PTHR34406:SF1">
    <property type="entry name" value="PROTEIN YCEI"/>
    <property type="match status" value="1"/>
</dbReference>
<accession>A0ABT6JVI6</accession>
<feature type="compositionally biased region" description="Low complexity" evidence="1">
    <location>
        <begin position="190"/>
        <end position="204"/>
    </location>
</feature>
<dbReference type="InterPro" id="IPR036761">
    <property type="entry name" value="TTHA0802/YceI-like_sf"/>
</dbReference>
<dbReference type="Pfam" id="PF04264">
    <property type="entry name" value="YceI"/>
    <property type="match status" value="1"/>
</dbReference>
<proteinExistence type="predicted"/>
<dbReference type="PANTHER" id="PTHR34406">
    <property type="entry name" value="PROTEIN YCEI"/>
    <property type="match status" value="1"/>
</dbReference>
<dbReference type="InterPro" id="IPR007372">
    <property type="entry name" value="Lipid/polyisoprenoid-bd_YceI"/>
</dbReference>